<dbReference type="AlphaFoldDB" id="A0A1E3GPA6"/>
<dbReference type="STRING" id="291169.A9E74_02358"/>
<feature type="domain" description="Putative zinc-finger" evidence="1">
    <location>
        <begin position="4"/>
        <end position="38"/>
    </location>
</feature>
<dbReference type="EMBL" id="MCRI01000035">
    <property type="protein sequence ID" value="ODN65879.1"/>
    <property type="molecule type" value="Genomic_DNA"/>
</dbReference>
<reference evidence="2 3" key="1">
    <citation type="submission" date="2016-07" db="EMBL/GenBank/DDBJ databases">
        <title>Draft Genome Sequence of Methylophaga muralis Bur 1.</title>
        <authorList>
            <person name="Vasilenko O.V."/>
            <person name="Doronina N.V."/>
            <person name="Shmareva M.N."/>
            <person name="Tarlachkov S.V."/>
            <person name="Mustakhimov I."/>
            <person name="Trotsenko Y.A."/>
        </authorList>
    </citation>
    <scope>NUCLEOTIDE SEQUENCE [LARGE SCALE GENOMIC DNA]</scope>
    <source>
        <strain evidence="2 3">Bur 1</strain>
    </source>
</reference>
<evidence type="ECO:0000259" key="1">
    <source>
        <dbReference type="Pfam" id="PF13490"/>
    </source>
</evidence>
<dbReference type="RefSeq" id="WP_069296751.1">
    <property type="nucleotide sequence ID" value="NZ_MCRI01000035.1"/>
</dbReference>
<organism evidence="2 3">
    <name type="scientific">Methylophaga muralis</name>
    <dbReference type="NCBI Taxonomy" id="291169"/>
    <lineage>
        <taxon>Bacteria</taxon>
        <taxon>Pseudomonadati</taxon>
        <taxon>Pseudomonadota</taxon>
        <taxon>Gammaproteobacteria</taxon>
        <taxon>Thiotrichales</taxon>
        <taxon>Piscirickettsiaceae</taxon>
        <taxon>Methylophaga</taxon>
    </lineage>
</organism>
<accession>A0A1E3GPA6</accession>
<sequence length="80" mass="9472">MLKCREIEQMASDYLNKDLSFQQRMAFKMHLFLCHNCRNYIRQLKTTISSVQLMPAKQSVVIDDKVKDLAKQLREHASKQ</sequence>
<proteinExistence type="predicted"/>
<evidence type="ECO:0000313" key="2">
    <source>
        <dbReference type="EMBL" id="ODN65879.1"/>
    </source>
</evidence>
<protein>
    <recommendedName>
        <fullName evidence="1">Putative zinc-finger domain-containing protein</fullName>
    </recommendedName>
</protein>
<evidence type="ECO:0000313" key="3">
    <source>
        <dbReference type="Proteomes" id="UP000094379"/>
    </source>
</evidence>
<name>A0A1E3GPA6_9GAMM</name>
<gene>
    <name evidence="2" type="ORF">A9E74_02358</name>
</gene>
<dbReference type="InterPro" id="IPR027383">
    <property type="entry name" value="Znf_put"/>
</dbReference>
<keyword evidence="3" id="KW-1185">Reference proteome</keyword>
<dbReference type="Proteomes" id="UP000094379">
    <property type="component" value="Unassembled WGS sequence"/>
</dbReference>
<dbReference type="Pfam" id="PF13490">
    <property type="entry name" value="zf-HC2"/>
    <property type="match status" value="1"/>
</dbReference>
<comment type="caution">
    <text evidence="2">The sequence shown here is derived from an EMBL/GenBank/DDBJ whole genome shotgun (WGS) entry which is preliminary data.</text>
</comment>